<keyword evidence="1" id="KW-0472">Membrane</keyword>
<evidence type="ECO:0000313" key="3">
    <source>
        <dbReference type="Proteomes" id="UP000177723"/>
    </source>
</evidence>
<evidence type="ECO:0000256" key="1">
    <source>
        <dbReference type="SAM" id="Phobius"/>
    </source>
</evidence>
<comment type="caution">
    <text evidence="2">The sequence shown here is derived from an EMBL/GenBank/DDBJ whole genome shotgun (WGS) entry which is preliminary data.</text>
</comment>
<keyword evidence="1" id="KW-1133">Transmembrane helix</keyword>
<sequence length="470" mass="49612">MDQRSSAQNIDLSRPKEAGQAFLVVILFVLFSTLALIGIISTFAYRGIKISEIDFKSKRSYFLAEAGIEDALYRAKRGKFLPASYTISLYDANTAITVTNIAGGKEIESASNINNVHRIIKSTIKQGTGVSFSYAVQVGRGGITLENSSKIIGSVYSNGDISGKNTAEITGDAFAASDSSITGDNSFLVSGNTRAHLINEVTVSKSASSTTSISDSTIGVNAYANSISSSSITKDAYYLTSITGSTVGGATYPGSTPPSDLPEVDFPITDEQVTNWENVAAAGGVHSSPCPYVIDDGTVNLGPIKINCDLTIENDAIINMRGPIWVSGNFTMKNTAQLKLDPSYGANSDVIIADKISNRATSGKISLENTVRVLGSGSAGSYIALISGNNSAETGGIEVAIRPKNSVDASIYYARHGLIELENSVALKEVTAYQLNLKNTATVTYESGLASTQFSGPTGGFDIIWWLEVP</sequence>
<dbReference type="AlphaFoldDB" id="A0A1F5WP67"/>
<accession>A0A1F5WP67</accession>
<evidence type="ECO:0000313" key="2">
    <source>
        <dbReference type="EMBL" id="OGF77456.1"/>
    </source>
</evidence>
<proteinExistence type="predicted"/>
<evidence type="ECO:0008006" key="4">
    <source>
        <dbReference type="Google" id="ProtNLM"/>
    </source>
</evidence>
<dbReference type="Proteomes" id="UP000177723">
    <property type="component" value="Unassembled WGS sequence"/>
</dbReference>
<dbReference type="EMBL" id="MFHT01000017">
    <property type="protein sequence ID" value="OGF77456.1"/>
    <property type="molecule type" value="Genomic_DNA"/>
</dbReference>
<feature type="transmembrane region" description="Helical" evidence="1">
    <location>
        <begin position="21"/>
        <end position="45"/>
    </location>
</feature>
<name>A0A1F5WP67_9BACT</name>
<gene>
    <name evidence="2" type="ORF">A3F23_00560</name>
</gene>
<protein>
    <recommendedName>
        <fullName evidence="4">Type 4 fimbrial biogenesis protein PilX N-terminal domain-containing protein</fullName>
    </recommendedName>
</protein>
<keyword evidence="1" id="KW-0812">Transmembrane</keyword>
<reference evidence="2 3" key="1">
    <citation type="journal article" date="2016" name="Nat. Commun.">
        <title>Thousands of microbial genomes shed light on interconnected biogeochemical processes in an aquifer system.</title>
        <authorList>
            <person name="Anantharaman K."/>
            <person name="Brown C.T."/>
            <person name="Hug L.A."/>
            <person name="Sharon I."/>
            <person name="Castelle C.J."/>
            <person name="Probst A.J."/>
            <person name="Thomas B.C."/>
            <person name="Singh A."/>
            <person name="Wilkins M.J."/>
            <person name="Karaoz U."/>
            <person name="Brodie E.L."/>
            <person name="Williams K.H."/>
            <person name="Hubbard S.S."/>
            <person name="Banfield J.F."/>
        </authorList>
    </citation>
    <scope>NUCLEOTIDE SEQUENCE [LARGE SCALE GENOMIC DNA]</scope>
</reference>
<organism evidence="2 3">
    <name type="scientific">Candidatus Giovannonibacteria bacterium RIFCSPHIGHO2_12_FULL_43_15</name>
    <dbReference type="NCBI Taxonomy" id="1798341"/>
    <lineage>
        <taxon>Bacteria</taxon>
        <taxon>Candidatus Giovannoniibacteriota</taxon>
    </lineage>
</organism>